<keyword evidence="10" id="KW-1185">Reference proteome</keyword>
<dbReference type="Gene3D" id="3.40.50.300">
    <property type="entry name" value="P-loop containing nucleotide triphosphate hydrolases"/>
    <property type="match status" value="1"/>
</dbReference>
<reference evidence="9 10" key="1">
    <citation type="submission" date="2019-02" db="EMBL/GenBank/DDBJ databases">
        <title>Deep-cultivation of Planctomycetes and their phenomic and genomic characterization uncovers novel biology.</title>
        <authorList>
            <person name="Wiegand S."/>
            <person name="Jogler M."/>
            <person name="Boedeker C."/>
            <person name="Pinto D."/>
            <person name="Vollmers J."/>
            <person name="Rivas-Marin E."/>
            <person name="Kohn T."/>
            <person name="Peeters S.H."/>
            <person name="Heuer A."/>
            <person name="Rast P."/>
            <person name="Oberbeckmann S."/>
            <person name="Bunk B."/>
            <person name="Jeske O."/>
            <person name="Meyerdierks A."/>
            <person name="Storesund J.E."/>
            <person name="Kallscheuer N."/>
            <person name="Luecker S."/>
            <person name="Lage O.M."/>
            <person name="Pohl T."/>
            <person name="Merkel B.J."/>
            <person name="Hornburger P."/>
            <person name="Mueller R.-W."/>
            <person name="Bruemmer F."/>
            <person name="Labrenz M."/>
            <person name="Spormann A.M."/>
            <person name="Op den Camp H."/>
            <person name="Overmann J."/>
            <person name="Amann R."/>
            <person name="Jetten M.S.M."/>
            <person name="Mascher T."/>
            <person name="Medema M.H."/>
            <person name="Devos D.P."/>
            <person name="Kaster A.-K."/>
            <person name="Ovreas L."/>
            <person name="Rohde M."/>
            <person name="Galperin M.Y."/>
            <person name="Jogler C."/>
        </authorList>
    </citation>
    <scope>NUCLEOTIDE SEQUENCE [LARGE SCALE GENOMIC DNA]</scope>
    <source>
        <strain evidence="9 10">Pan265</strain>
    </source>
</reference>
<keyword evidence="6" id="KW-0175">Coiled coil</keyword>
<dbReference type="InterPro" id="IPR050445">
    <property type="entry name" value="Bact_polysacc_biosynth/exp"/>
</dbReference>
<dbReference type="NCBIfam" id="TIGR01007">
    <property type="entry name" value="eps_fam"/>
    <property type="match status" value="1"/>
</dbReference>
<dbReference type="PANTHER" id="PTHR32309:SF31">
    <property type="entry name" value="CAPSULAR EXOPOLYSACCHARIDE FAMILY"/>
    <property type="match status" value="1"/>
</dbReference>
<sequence>MNANPLGSTTPQQPTQQPASLRFRPIDPVRVLRANVLPLVIAGGIGIVVGLILWFILKSSSPQFTSTVLLRYQAPATDATEVGQEGNRATQAIEMDINSQIPFLTNDELLQRVIEQPSVQSTNWYQQFETPEDARRALANEHIVITTRRNTKLIELGVWTRIPEEAGPIVDAVADAYENIQRIERGQNDNQALTALRTQEQRLQEDIDRLERQRSTFLTNENIESLRRDGNAAAQEFDILNSQITELKLNLEQATAQYEQLAEAQSQGQVQITPDLEAELEQTPNIARQTQQITMLRENKRAALSRFGDSHPQIKLIDAQITALEQEKDIEKNRLAREMQAGRLESASKIVESIRGTIEGLMPRMEEASRKMIDLTDRLARYDQLEKDLDRQQARLVDVQSNISQIAVNQSLIEARLQFIQITRPSEAELTFPRFIVIVPGVTIALLGLITGVIFVRELLDQRVLSPTDVRMLTRGNLLGMLPDATEDLSGSGTIDRVVERDANGLITEQFRQVRTALLGRMEQADHKSLLMTSPQASAGTTTIAHNLATSLAQNHRRVILLEANFRRPHLAALLGLDTDMGLANVLRGETPIENVTTKLDASGLDVVTAGKITGTVSDLFDGQNFANLIEQLKASYDLIILDAPPALLSSDSQLMARSVDAVAVVLRAGADKRGMADRMIRQLETGKAQVLGIILNWVQSSAGGYFRKNYKAYYDYQGTSGTERLSA</sequence>
<dbReference type="SUPFAM" id="SSF52540">
    <property type="entry name" value="P-loop containing nucleoside triphosphate hydrolases"/>
    <property type="match status" value="1"/>
</dbReference>
<evidence type="ECO:0000313" key="10">
    <source>
        <dbReference type="Proteomes" id="UP000320386"/>
    </source>
</evidence>
<feature type="coiled-coil region" evidence="6">
    <location>
        <begin position="314"/>
        <end position="341"/>
    </location>
</feature>
<keyword evidence="3 9" id="KW-0418">Kinase</keyword>
<keyword evidence="2" id="KW-0547">Nucleotide-binding</keyword>
<organism evidence="9 10">
    <name type="scientific">Mucisphaera calidilacus</name>
    <dbReference type="NCBI Taxonomy" id="2527982"/>
    <lineage>
        <taxon>Bacteria</taxon>
        <taxon>Pseudomonadati</taxon>
        <taxon>Planctomycetota</taxon>
        <taxon>Phycisphaerae</taxon>
        <taxon>Phycisphaerales</taxon>
        <taxon>Phycisphaeraceae</taxon>
        <taxon>Mucisphaera</taxon>
    </lineage>
</organism>
<dbReference type="Proteomes" id="UP000320386">
    <property type="component" value="Chromosome"/>
</dbReference>
<evidence type="ECO:0000313" key="9">
    <source>
        <dbReference type="EMBL" id="QDU70254.1"/>
    </source>
</evidence>
<keyword evidence="7" id="KW-0812">Transmembrane</keyword>
<evidence type="ECO:0000256" key="5">
    <source>
        <dbReference type="ARBA" id="ARBA00023137"/>
    </source>
</evidence>
<protein>
    <submittedName>
        <fullName evidence="9">Tyrosine-protein kinase ptk</fullName>
        <ecNumber evidence="9">2.7.10.-</ecNumber>
    </submittedName>
</protein>
<keyword evidence="4" id="KW-0067">ATP-binding</keyword>
<evidence type="ECO:0000256" key="1">
    <source>
        <dbReference type="ARBA" id="ARBA00022679"/>
    </source>
</evidence>
<feature type="coiled-coil region" evidence="6">
    <location>
        <begin position="365"/>
        <end position="402"/>
    </location>
</feature>
<dbReference type="AlphaFoldDB" id="A0A518BTF6"/>
<feature type="transmembrane region" description="Helical" evidence="7">
    <location>
        <begin position="435"/>
        <end position="456"/>
    </location>
</feature>
<evidence type="ECO:0000256" key="2">
    <source>
        <dbReference type="ARBA" id="ARBA00022741"/>
    </source>
</evidence>
<dbReference type="PANTHER" id="PTHR32309">
    <property type="entry name" value="TYROSINE-PROTEIN KINASE"/>
    <property type="match status" value="1"/>
</dbReference>
<dbReference type="InterPro" id="IPR027417">
    <property type="entry name" value="P-loop_NTPase"/>
</dbReference>
<dbReference type="InterPro" id="IPR025669">
    <property type="entry name" value="AAA_dom"/>
</dbReference>
<feature type="domain" description="AAA" evidence="8">
    <location>
        <begin position="539"/>
        <end position="659"/>
    </location>
</feature>
<keyword evidence="7" id="KW-0472">Membrane</keyword>
<dbReference type="RefSeq" id="WP_145444286.1">
    <property type="nucleotide sequence ID" value="NZ_CP036280.1"/>
</dbReference>
<evidence type="ECO:0000256" key="6">
    <source>
        <dbReference type="SAM" id="Coils"/>
    </source>
</evidence>
<dbReference type="KEGG" id="mcad:Pan265_00770"/>
<feature type="transmembrane region" description="Helical" evidence="7">
    <location>
        <begin position="36"/>
        <end position="57"/>
    </location>
</feature>
<name>A0A518BTF6_9BACT</name>
<proteinExistence type="predicted"/>
<dbReference type="EC" id="2.7.10.-" evidence="9"/>
<dbReference type="OrthoDB" id="9794577at2"/>
<keyword evidence="5" id="KW-0829">Tyrosine-protein kinase</keyword>
<dbReference type="Pfam" id="PF13614">
    <property type="entry name" value="AAA_31"/>
    <property type="match status" value="1"/>
</dbReference>
<dbReference type="GO" id="GO:0004713">
    <property type="term" value="F:protein tyrosine kinase activity"/>
    <property type="evidence" value="ECO:0007669"/>
    <property type="project" value="UniProtKB-KW"/>
</dbReference>
<evidence type="ECO:0000256" key="7">
    <source>
        <dbReference type="SAM" id="Phobius"/>
    </source>
</evidence>
<feature type="coiled-coil region" evidence="6">
    <location>
        <begin position="193"/>
        <end position="264"/>
    </location>
</feature>
<dbReference type="GO" id="GO:0005524">
    <property type="term" value="F:ATP binding"/>
    <property type="evidence" value="ECO:0007669"/>
    <property type="project" value="UniProtKB-KW"/>
</dbReference>
<dbReference type="EMBL" id="CP036280">
    <property type="protein sequence ID" value="QDU70254.1"/>
    <property type="molecule type" value="Genomic_DNA"/>
</dbReference>
<gene>
    <name evidence="9" type="primary">ptk</name>
    <name evidence="9" type="ORF">Pan265_00770</name>
</gene>
<evidence type="ECO:0000259" key="8">
    <source>
        <dbReference type="Pfam" id="PF13614"/>
    </source>
</evidence>
<dbReference type="InterPro" id="IPR005702">
    <property type="entry name" value="Wzc-like_C"/>
</dbReference>
<keyword evidence="7" id="KW-1133">Transmembrane helix</keyword>
<accession>A0A518BTF6</accession>
<dbReference type="CDD" id="cd05387">
    <property type="entry name" value="BY-kinase"/>
    <property type="match status" value="1"/>
</dbReference>
<evidence type="ECO:0000256" key="4">
    <source>
        <dbReference type="ARBA" id="ARBA00022840"/>
    </source>
</evidence>
<keyword evidence="1 9" id="KW-0808">Transferase</keyword>
<evidence type="ECO:0000256" key="3">
    <source>
        <dbReference type="ARBA" id="ARBA00022777"/>
    </source>
</evidence>